<evidence type="ECO:0000256" key="2">
    <source>
        <dbReference type="ARBA" id="ARBA00006275"/>
    </source>
</evidence>
<keyword evidence="3 6" id="KW-0732">Signal</keyword>
<comment type="caution">
    <text evidence="9">The sequence shown here is derived from an EMBL/GenBank/DDBJ whole genome shotgun (WGS) entry which is preliminary data.</text>
</comment>
<dbReference type="STRING" id="915059.NH26_19640"/>
<dbReference type="Gene3D" id="1.25.40.390">
    <property type="match status" value="1"/>
</dbReference>
<evidence type="ECO:0000256" key="6">
    <source>
        <dbReference type="SAM" id="SignalP"/>
    </source>
</evidence>
<dbReference type="Gene3D" id="1.25.40.900">
    <property type="match status" value="1"/>
</dbReference>
<dbReference type="AlphaFoldDB" id="A0A1S1YS20"/>
<dbReference type="CDD" id="cd08977">
    <property type="entry name" value="SusD"/>
    <property type="match status" value="1"/>
</dbReference>
<keyword evidence="5" id="KW-0998">Cell outer membrane</keyword>
<evidence type="ECO:0000259" key="7">
    <source>
        <dbReference type="Pfam" id="PF07980"/>
    </source>
</evidence>
<dbReference type="PROSITE" id="PS51257">
    <property type="entry name" value="PROKAR_LIPOPROTEIN"/>
    <property type="match status" value="1"/>
</dbReference>
<proteinExistence type="inferred from homology"/>
<evidence type="ECO:0000256" key="1">
    <source>
        <dbReference type="ARBA" id="ARBA00004442"/>
    </source>
</evidence>
<dbReference type="EMBL" id="JRYR02000002">
    <property type="protein sequence ID" value="OHX63827.1"/>
    <property type="molecule type" value="Genomic_DNA"/>
</dbReference>
<feature type="domain" description="SusD-like N-terminal" evidence="8">
    <location>
        <begin position="86"/>
        <end position="225"/>
    </location>
</feature>
<evidence type="ECO:0000256" key="3">
    <source>
        <dbReference type="ARBA" id="ARBA00022729"/>
    </source>
</evidence>
<keyword evidence="4" id="KW-0472">Membrane</keyword>
<name>A0A1S1YS20_FLAPC</name>
<gene>
    <name evidence="9" type="ORF">NH26_19640</name>
</gene>
<dbReference type="InterPro" id="IPR033985">
    <property type="entry name" value="SusD-like_N"/>
</dbReference>
<dbReference type="InterPro" id="IPR012944">
    <property type="entry name" value="SusD_RagB_dom"/>
</dbReference>
<feature type="signal peptide" evidence="6">
    <location>
        <begin position="1"/>
        <end position="27"/>
    </location>
</feature>
<dbReference type="InterPro" id="IPR011990">
    <property type="entry name" value="TPR-like_helical_dom_sf"/>
</dbReference>
<dbReference type="Gene3D" id="2.20.20.130">
    <property type="match status" value="1"/>
</dbReference>
<dbReference type="GO" id="GO:0009279">
    <property type="term" value="C:cell outer membrane"/>
    <property type="evidence" value="ECO:0007669"/>
    <property type="project" value="UniProtKB-SubCell"/>
</dbReference>
<feature type="chain" id="PRO_5010356204" description="RagB/SusD family nutrient uptake outer membrane protein" evidence="6">
    <location>
        <begin position="28"/>
        <end position="463"/>
    </location>
</feature>
<dbReference type="Proteomes" id="UP000179797">
    <property type="component" value="Unassembled WGS sequence"/>
</dbReference>
<dbReference type="SUPFAM" id="SSF48452">
    <property type="entry name" value="TPR-like"/>
    <property type="match status" value="1"/>
</dbReference>
<organism evidence="9 10">
    <name type="scientific">Flammeovirga pacifica</name>
    <dbReference type="NCBI Taxonomy" id="915059"/>
    <lineage>
        <taxon>Bacteria</taxon>
        <taxon>Pseudomonadati</taxon>
        <taxon>Bacteroidota</taxon>
        <taxon>Cytophagia</taxon>
        <taxon>Cytophagales</taxon>
        <taxon>Flammeovirgaceae</taxon>
        <taxon>Flammeovirga</taxon>
    </lineage>
</organism>
<dbReference type="Pfam" id="PF07980">
    <property type="entry name" value="SusD_RagB"/>
    <property type="match status" value="1"/>
</dbReference>
<comment type="subcellular location">
    <subcellularLocation>
        <location evidence="1">Cell outer membrane</location>
    </subcellularLocation>
</comment>
<evidence type="ECO:0008006" key="11">
    <source>
        <dbReference type="Google" id="ProtNLM"/>
    </source>
</evidence>
<dbReference type="Pfam" id="PF14322">
    <property type="entry name" value="SusD-like_3"/>
    <property type="match status" value="1"/>
</dbReference>
<protein>
    <recommendedName>
        <fullName evidence="11">RagB/SusD family nutrient uptake outer membrane protein</fullName>
    </recommendedName>
</protein>
<feature type="domain" description="RagB/SusD" evidence="7">
    <location>
        <begin position="329"/>
        <end position="459"/>
    </location>
</feature>
<evidence type="ECO:0000256" key="4">
    <source>
        <dbReference type="ARBA" id="ARBA00023136"/>
    </source>
</evidence>
<evidence type="ECO:0000256" key="5">
    <source>
        <dbReference type="ARBA" id="ARBA00023237"/>
    </source>
</evidence>
<sequence length="463" mass="52542">MSIMKLHKHIKYIVGIFLLGATSCSFTDINPKDFVGDNNAFESVDQFRQHLIGGYKDMSLKTSMHISSIVVDDVSLGGQAGGFGSDNYNWTYVAASGDQNAEWSKNYRVINHVNRMIQGVVNVPINSDEDKKNVDDYMGQAYFIRAYSHFDLLRFFADFSTPSSLGIPYILEPHLEDQPERNKVEECFTLLHKDLDKAMELIVEESSTNPAFASKLAVKALRARILFYEQKYAEAQSLATEVLNAQPIVNLARYSHIWADQTNDGVIFKLSRNPGEEAIGTMYYGIDNSSLFTPSKSFMNVIDSVNDIRYELWFTRAEDRDGAIVDVVNKYPGTDSNRGLNDQKVLRSAEMLLIVAECQAKTSDLSGASATINTLRKERLINYTEVNFQSKEEALTEILLERRKELAYEGHRYFDLRRHRLPIVRTENLYLPADDHHQIQPIPEAEFNANINMVQNPGYAGKQ</sequence>
<keyword evidence="10" id="KW-1185">Reference proteome</keyword>
<evidence type="ECO:0000259" key="8">
    <source>
        <dbReference type="Pfam" id="PF14322"/>
    </source>
</evidence>
<comment type="similarity">
    <text evidence="2">Belongs to the SusD family.</text>
</comment>
<accession>A0A1S1YS20</accession>
<reference evidence="9 10" key="1">
    <citation type="journal article" date="2012" name="Int. J. Syst. Evol. Microbiol.">
        <title>Flammeovirga pacifica sp. nov., isolated from deep-sea sediment.</title>
        <authorList>
            <person name="Xu H."/>
            <person name="Fu Y."/>
            <person name="Yang N."/>
            <person name="Ding Z."/>
            <person name="Lai Q."/>
            <person name="Zeng R."/>
        </authorList>
    </citation>
    <scope>NUCLEOTIDE SEQUENCE [LARGE SCALE GENOMIC DNA]</scope>
    <source>
        <strain evidence="10">DSM 24597 / LMG 26175 / WPAGA1</strain>
    </source>
</reference>
<evidence type="ECO:0000313" key="9">
    <source>
        <dbReference type="EMBL" id="OHX63827.1"/>
    </source>
</evidence>
<evidence type="ECO:0000313" key="10">
    <source>
        <dbReference type="Proteomes" id="UP000179797"/>
    </source>
</evidence>